<feature type="transmembrane region" description="Helical" evidence="5">
    <location>
        <begin position="137"/>
        <end position="159"/>
    </location>
</feature>
<dbReference type="RefSeq" id="WP_135943881.1">
    <property type="nucleotide sequence ID" value="NZ_BMEI01000001.1"/>
</dbReference>
<dbReference type="InterPro" id="IPR051533">
    <property type="entry name" value="WaaL-like"/>
</dbReference>
<dbReference type="GO" id="GO:0016020">
    <property type="term" value="C:membrane"/>
    <property type="evidence" value="ECO:0007669"/>
    <property type="project" value="UniProtKB-SubCell"/>
</dbReference>
<proteinExistence type="predicted"/>
<feature type="domain" description="O-antigen ligase-related" evidence="6">
    <location>
        <begin position="211"/>
        <end position="350"/>
    </location>
</feature>
<evidence type="ECO:0000256" key="5">
    <source>
        <dbReference type="SAM" id="Phobius"/>
    </source>
</evidence>
<gene>
    <name evidence="7" type="ORF">E5162_05280</name>
</gene>
<dbReference type="PANTHER" id="PTHR37422">
    <property type="entry name" value="TEICHURONIC ACID BIOSYNTHESIS PROTEIN TUAE"/>
    <property type="match status" value="1"/>
</dbReference>
<feature type="transmembrane region" description="Helical" evidence="5">
    <location>
        <begin position="20"/>
        <end position="43"/>
    </location>
</feature>
<evidence type="ECO:0000259" key="6">
    <source>
        <dbReference type="Pfam" id="PF04932"/>
    </source>
</evidence>
<evidence type="ECO:0000313" key="8">
    <source>
        <dbReference type="Proteomes" id="UP000305451"/>
    </source>
</evidence>
<dbReference type="PANTHER" id="PTHR37422:SF17">
    <property type="entry name" value="O-ANTIGEN LIGASE"/>
    <property type="match status" value="1"/>
</dbReference>
<dbReference type="AlphaFoldDB" id="A0A4S2HF21"/>
<keyword evidence="7" id="KW-0436">Ligase</keyword>
<dbReference type="Proteomes" id="UP000305451">
    <property type="component" value="Unassembled WGS sequence"/>
</dbReference>
<feature type="transmembrane region" description="Helical" evidence="5">
    <location>
        <begin position="180"/>
        <end position="197"/>
    </location>
</feature>
<feature type="transmembrane region" description="Helical" evidence="5">
    <location>
        <begin position="113"/>
        <end position="131"/>
    </location>
</feature>
<dbReference type="GO" id="GO:0016874">
    <property type="term" value="F:ligase activity"/>
    <property type="evidence" value="ECO:0007669"/>
    <property type="project" value="UniProtKB-KW"/>
</dbReference>
<feature type="transmembrane region" description="Helical" evidence="5">
    <location>
        <begin position="363"/>
        <end position="385"/>
    </location>
</feature>
<keyword evidence="8" id="KW-1185">Reference proteome</keyword>
<feature type="transmembrane region" description="Helical" evidence="5">
    <location>
        <begin position="247"/>
        <end position="277"/>
    </location>
</feature>
<comment type="subcellular location">
    <subcellularLocation>
        <location evidence="1">Membrane</location>
        <topology evidence="1">Multi-pass membrane protein</topology>
    </subcellularLocation>
</comment>
<keyword evidence="4 5" id="KW-0472">Membrane</keyword>
<dbReference type="OrthoDB" id="4391260at2"/>
<evidence type="ECO:0000256" key="4">
    <source>
        <dbReference type="ARBA" id="ARBA00023136"/>
    </source>
</evidence>
<evidence type="ECO:0000256" key="3">
    <source>
        <dbReference type="ARBA" id="ARBA00022989"/>
    </source>
</evidence>
<protein>
    <submittedName>
        <fullName evidence="7">O-antigen ligase family protein</fullName>
    </submittedName>
</protein>
<dbReference type="EMBL" id="SRXV01000001">
    <property type="protein sequence ID" value="TGY94684.1"/>
    <property type="molecule type" value="Genomic_DNA"/>
</dbReference>
<sequence length="421" mass="44984">MSAARLAERWRSQTPVLTGLPVIEGAVAVVLLFLFSQALLGPLLADPADPEGAPILRLIWPPVYALTLVLMLSRPGASLRYLAYGWPVLALAALTVLSTAWSLDPALTLRRSFAIFMTTLFGIWLAAAFSWRDLLRVLGALFALLAVMSFVAGLAVPGFGIMQEIHPGAWKGLWWEKNTLGALMAWALLVFVSAGAIDPRYAWVWRALAPLALLLVLLSTSKTALLASLVALGGPLAIALVRRDFTFAAVTLVTAALGLAAGVIALIIGPAAILEALGRDPSLTGRIPIWAGLIDVIGQAPWTGFGYGAFWAAEDGPVHWLRKATEWDVPTAHNAWIETALALGLPGLVLGAFVFLRALGQGVLRLLSGNETYFALTFMVTWGLISVSESNMLQQNSLVWVLLVTVTTKLAAPRDQACEAP</sequence>
<reference evidence="7 8" key="1">
    <citation type="journal article" date="2013" name="Int. J. Syst. Evol. Microbiol.">
        <title>Marinicauda pacifica gen. nov., sp. nov., a prosthecate alphaproteobacterium of the family Hyphomonadaceae isolated from deep seawater.</title>
        <authorList>
            <person name="Zhang X.Y."/>
            <person name="Li G.W."/>
            <person name="Wang C.S."/>
            <person name="Zhang Y.J."/>
            <person name="Xu X.W."/>
            <person name="Li H."/>
            <person name="Liu A."/>
            <person name="Liu C."/>
            <person name="Xie B.B."/>
            <person name="Qin Q.L."/>
            <person name="Xu Z."/>
            <person name="Chen X.L."/>
            <person name="Zhou B.C."/>
            <person name="Zhang Y.Z."/>
        </authorList>
    </citation>
    <scope>NUCLEOTIDE SEQUENCE [LARGE SCALE GENOMIC DNA]</scope>
    <source>
        <strain evidence="7 8">P-1 km-3</strain>
    </source>
</reference>
<keyword evidence="2 5" id="KW-0812">Transmembrane</keyword>
<dbReference type="Pfam" id="PF04932">
    <property type="entry name" value="Wzy_C"/>
    <property type="match status" value="1"/>
</dbReference>
<evidence type="ECO:0000256" key="2">
    <source>
        <dbReference type="ARBA" id="ARBA00022692"/>
    </source>
</evidence>
<comment type="caution">
    <text evidence="7">The sequence shown here is derived from an EMBL/GenBank/DDBJ whole genome shotgun (WGS) entry which is preliminary data.</text>
</comment>
<accession>A0A4S2HF21</accession>
<keyword evidence="3 5" id="KW-1133">Transmembrane helix</keyword>
<name>A0A4S2HF21_9PROT</name>
<evidence type="ECO:0000313" key="7">
    <source>
        <dbReference type="EMBL" id="TGY94684.1"/>
    </source>
</evidence>
<organism evidence="7 8">
    <name type="scientific">Marinicauda pacifica</name>
    <dbReference type="NCBI Taxonomy" id="1133559"/>
    <lineage>
        <taxon>Bacteria</taxon>
        <taxon>Pseudomonadati</taxon>
        <taxon>Pseudomonadota</taxon>
        <taxon>Alphaproteobacteria</taxon>
        <taxon>Maricaulales</taxon>
        <taxon>Maricaulaceae</taxon>
        <taxon>Marinicauda</taxon>
    </lineage>
</organism>
<feature type="transmembrane region" description="Helical" evidence="5">
    <location>
        <begin position="333"/>
        <end position="356"/>
    </location>
</feature>
<feature type="transmembrane region" description="Helical" evidence="5">
    <location>
        <begin position="84"/>
        <end position="101"/>
    </location>
</feature>
<dbReference type="InterPro" id="IPR007016">
    <property type="entry name" value="O-antigen_ligase-rel_domated"/>
</dbReference>
<feature type="transmembrane region" description="Helical" evidence="5">
    <location>
        <begin position="55"/>
        <end position="72"/>
    </location>
</feature>
<evidence type="ECO:0000256" key="1">
    <source>
        <dbReference type="ARBA" id="ARBA00004141"/>
    </source>
</evidence>
<feature type="transmembrane region" description="Helical" evidence="5">
    <location>
        <begin position="289"/>
        <end position="313"/>
    </location>
</feature>